<feature type="non-terminal residue" evidence="1">
    <location>
        <position position="78"/>
    </location>
</feature>
<accession>A0A6S7GZH7</accession>
<dbReference type="EMBL" id="CACRXK020002723">
    <property type="protein sequence ID" value="CAB3995749.1"/>
    <property type="molecule type" value="Genomic_DNA"/>
</dbReference>
<dbReference type="Gene3D" id="3.90.550.10">
    <property type="entry name" value="Spore Coat Polysaccharide Biosynthesis Protein SpsA, Chain A"/>
    <property type="match status" value="1"/>
</dbReference>
<organism evidence="1 2">
    <name type="scientific">Paramuricea clavata</name>
    <name type="common">Red gorgonian</name>
    <name type="synonym">Violescent sea-whip</name>
    <dbReference type="NCBI Taxonomy" id="317549"/>
    <lineage>
        <taxon>Eukaryota</taxon>
        <taxon>Metazoa</taxon>
        <taxon>Cnidaria</taxon>
        <taxon>Anthozoa</taxon>
        <taxon>Octocorallia</taxon>
        <taxon>Malacalcyonacea</taxon>
        <taxon>Plexauridae</taxon>
        <taxon>Paramuricea</taxon>
    </lineage>
</organism>
<name>A0A6S7GZH7_PARCT</name>
<protein>
    <submittedName>
        <fullName evidence="1">Uncharacterized protein</fullName>
    </submittedName>
</protein>
<evidence type="ECO:0000313" key="1">
    <source>
        <dbReference type="EMBL" id="CAB3995749.1"/>
    </source>
</evidence>
<comment type="caution">
    <text evidence="1">The sequence shown here is derived from an EMBL/GenBank/DDBJ whole genome shotgun (WGS) entry which is preliminary data.</text>
</comment>
<proteinExistence type="predicted"/>
<keyword evidence="2" id="KW-1185">Reference proteome</keyword>
<evidence type="ECO:0000313" key="2">
    <source>
        <dbReference type="Proteomes" id="UP001152795"/>
    </source>
</evidence>
<gene>
    <name evidence="1" type="ORF">PACLA_8A070457</name>
</gene>
<sequence>MNRQDSLRSSEAFKDLARRDAEELMAEELEKLLATAPDKIKEKTKKEFNQFQELFSRFLKEAGNAVDWSKIKPPPKDR</sequence>
<dbReference type="AlphaFoldDB" id="A0A6S7GZH7"/>
<dbReference type="Proteomes" id="UP001152795">
    <property type="component" value="Unassembled WGS sequence"/>
</dbReference>
<dbReference type="InterPro" id="IPR029044">
    <property type="entry name" value="Nucleotide-diphossugar_trans"/>
</dbReference>
<reference evidence="1" key="1">
    <citation type="submission" date="2020-04" db="EMBL/GenBank/DDBJ databases">
        <authorList>
            <person name="Alioto T."/>
            <person name="Alioto T."/>
            <person name="Gomez Garrido J."/>
        </authorList>
    </citation>
    <scope>NUCLEOTIDE SEQUENCE</scope>
    <source>
        <strain evidence="1">A484AB</strain>
    </source>
</reference>